<dbReference type="GeneID" id="25733076"/>
<proteinExistence type="predicted"/>
<dbReference type="GO" id="GO:0046872">
    <property type="term" value="F:metal ion binding"/>
    <property type="evidence" value="ECO:0007669"/>
    <property type="project" value="UniProtKB-KW"/>
</dbReference>
<dbReference type="KEGG" id="mng:MNEG_15417"/>
<keyword evidence="4" id="KW-0479">Metal-binding</keyword>
<dbReference type="GO" id="GO:0020037">
    <property type="term" value="F:heme binding"/>
    <property type="evidence" value="ECO:0007669"/>
    <property type="project" value="InterPro"/>
</dbReference>
<dbReference type="EC" id="1.11.1.7" evidence="9"/>
<dbReference type="GO" id="GO:0042744">
    <property type="term" value="P:hydrogen peroxide catabolic process"/>
    <property type="evidence" value="ECO:0007669"/>
    <property type="project" value="TreeGrafter"/>
</dbReference>
<feature type="chain" id="PRO_5002264638" evidence="8">
    <location>
        <begin position="28"/>
        <end position="143"/>
    </location>
</feature>
<keyword evidence="2 9" id="KW-0575">Peroxidase</keyword>
<dbReference type="InterPro" id="IPR010255">
    <property type="entry name" value="Haem_peroxidase_sf"/>
</dbReference>
<dbReference type="OrthoDB" id="407695at2759"/>
<dbReference type="STRING" id="145388.A0A0D2MB37"/>
<name>A0A0D2MB37_9CHLO</name>
<organism evidence="9 10">
    <name type="scientific">Monoraphidium neglectum</name>
    <dbReference type="NCBI Taxonomy" id="145388"/>
    <lineage>
        <taxon>Eukaryota</taxon>
        <taxon>Viridiplantae</taxon>
        <taxon>Chlorophyta</taxon>
        <taxon>core chlorophytes</taxon>
        <taxon>Chlorophyceae</taxon>
        <taxon>CS clade</taxon>
        <taxon>Sphaeropleales</taxon>
        <taxon>Selenastraceae</taxon>
        <taxon>Monoraphidium</taxon>
    </lineage>
</organism>
<evidence type="ECO:0000313" key="10">
    <source>
        <dbReference type="Proteomes" id="UP000054498"/>
    </source>
</evidence>
<feature type="compositionally biased region" description="Polar residues" evidence="7">
    <location>
        <begin position="132"/>
        <end position="143"/>
    </location>
</feature>
<sequence length="143" mass="15404">MGRSSALTLVSLLLLGFGAFVAVGVDAACPFAGKASAAVGALRHLITAPKQGHHDRAAVEALDWEAVKADLRKLLTTSQPEWPADWPDSPTGGNYAGLFIRQAWHCAGSYRSWDGRGGCEGGRQRFFPEQSWPDNTNLDKQPQ</sequence>
<dbReference type="EMBL" id="KK105526">
    <property type="protein sequence ID" value="KIY92545.1"/>
    <property type="molecule type" value="Genomic_DNA"/>
</dbReference>
<dbReference type="GO" id="GO:0070301">
    <property type="term" value="P:cellular response to hydrogen peroxide"/>
    <property type="evidence" value="ECO:0007669"/>
    <property type="project" value="TreeGrafter"/>
</dbReference>
<feature type="signal peptide" evidence="8">
    <location>
        <begin position="1"/>
        <end position="27"/>
    </location>
</feature>
<keyword evidence="3" id="KW-0349">Heme</keyword>
<dbReference type="PANTHER" id="PTHR30555">
    <property type="entry name" value="HYDROPEROXIDASE I, BIFUNCTIONAL CATALASE-PEROXIDASE"/>
    <property type="match status" value="1"/>
</dbReference>
<dbReference type="Proteomes" id="UP000054498">
    <property type="component" value="Unassembled WGS sequence"/>
</dbReference>
<dbReference type="RefSeq" id="XP_013891565.1">
    <property type="nucleotide sequence ID" value="XM_014036111.1"/>
</dbReference>
<reference evidence="9 10" key="1">
    <citation type="journal article" date="2013" name="BMC Genomics">
        <title>Reconstruction of the lipid metabolism for the microalga Monoraphidium neglectum from its genome sequence reveals characteristics suitable for biofuel production.</title>
        <authorList>
            <person name="Bogen C."/>
            <person name="Al-Dilaimi A."/>
            <person name="Albersmeier A."/>
            <person name="Wichmann J."/>
            <person name="Grundmann M."/>
            <person name="Rupp O."/>
            <person name="Lauersen K.J."/>
            <person name="Blifernez-Klassen O."/>
            <person name="Kalinowski J."/>
            <person name="Goesmann A."/>
            <person name="Mussgnug J.H."/>
            <person name="Kruse O."/>
        </authorList>
    </citation>
    <scope>NUCLEOTIDE SEQUENCE [LARGE SCALE GENOMIC DNA]</scope>
    <source>
        <strain evidence="9 10">SAG 48.87</strain>
    </source>
</reference>
<keyword evidence="6" id="KW-0408">Iron</keyword>
<dbReference type="AlphaFoldDB" id="A0A0D2MB37"/>
<evidence type="ECO:0000256" key="4">
    <source>
        <dbReference type="ARBA" id="ARBA00022723"/>
    </source>
</evidence>
<dbReference type="GO" id="GO:0005829">
    <property type="term" value="C:cytosol"/>
    <property type="evidence" value="ECO:0007669"/>
    <property type="project" value="TreeGrafter"/>
</dbReference>
<evidence type="ECO:0000256" key="1">
    <source>
        <dbReference type="ARBA" id="ARBA00001970"/>
    </source>
</evidence>
<evidence type="ECO:0000256" key="3">
    <source>
        <dbReference type="ARBA" id="ARBA00022617"/>
    </source>
</evidence>
<keyword evidence="10" id="KW-1185">Reference proteome</keyword>
<dbReference type="Gene3D" id="1.10.520.10">
    <property type="match status" value="1"/>
</dbReference>
<evidence type="ECO:0000256" key="7">
    <source>
        <dbReference type="SAM" id="MobiDB-lite"/>
    </source>
</evidence>
<evidence type="ECO:0000313" key="9">
    <source>
        <dbReference type="EMBL" id="KIY92545.1"/>
    </source>
</evidence>
<keyword evidence="5 9" id="KW-0560">Oxidoreductase</keyword>
<dbReference type="SUPFAM" id="SSF48113">
    <property type="entry name" value="Heme-dependent peroxidases"/>
    <property type="match status" value="1"/>
</dbReference>
<dbReference type="PANTHER" id="PTHR30555:SF0">
    <property type="entry name" value="CATALASE-PEROXIDASE"/>
    <property type="match status" value="1"/>
</dbReference>
<keyword evidence="8" id="KW-0732">Signal</keyword>
<evidence type="ECO:0000256" key="8">
    <source>
        <dbReference type="SAM" id="SignalP"/>
    </source>
</evidence>
<protein>
    <submittedName>
        <fullName evidence="9">Catalase/peroxidase</fullName>
        <ecNumber evidence="9">1.11.1.7</ecNumber>
    </submittedName>
</protein>
<comment type="cofactor">
    <cofactor evidence="1">
        <name>heme b</name>
        <dbReference type="ChEBI" id="CHEBI:60344"/>
    </cofactor>
</comment>
<dbReference type="GO" id="GO:0004096">
    <property type="term" value="F:catalase activity"/>
    <property type="evidence" value="ECO:0007669"/>
    <property type="project" value="InterPro"/>
</dbReference>
<evidence type="ECO:0000256" key="5">
    <source>
        <dbReference type="ARBA" id="ARBA00023002"/>
    </source>
</evidence>
<accession>A0A0D2MB37</accession>
<gene>
    <name evidence="9" type="ORF">MNEG_15417</name>
</gene>
<dbReference type="InterPro" id="IPR000763">
    <property type="entry name" value="Catalase_peroxidase"/>
</dbReference>
<dbReference type="GO" id="GO:0140825">
    <property type="term" value="F:lactoperoxidase activity"/>
    <property type="evidence" value="ECO:0007669"/>
    <property type="project" value="UniProtKB-EC"/>
</dbReference>
<evidence type="ECO:0000256" key="6">
    <source>
        <dbReference type="ARBA" id="ARBA00023004"/>
    </source>
</evidence>
<evidence type="ECO:0000256" key="2">
    <source>
        <dbReference type="ARBA" id="ARBA00022559"/>
    </source>
</evidence>
<feature type="region of interest" description="Disordered" evidence="7">
    <location>
        <begin position="122"/>
        <end position="143"/>
    </location>
</feature>